<protein>
    <submittedName>
        <fullName evidence="1">2-C-methyl-D-erythritol 4-phosphate cytidylyltransferase</fullName>
    </submittedName>
</protein>
<reference evidence="1 2" key="1">
    <citation type="submission" date="2018-11" db="EMBL/GenBank/DDBJ databases">
        <title>Sequencing the genomes of 1000 actinobacteria strains.</title>
        <authorList>
            <person name="Klenk H.-P."/>
        </authorList>
    </citation>
    <scope>NUCLEOTIDE SEQUENCE [LARGE SCALE GENOMIC DNA]</scope>
    <source>
        <strain evidence="1 2">DSM 12652</strain>
    </source>
</reference>
<dbReference type="AlphaFoldDB" id="A0A3N2CYI8"/>
<name>A0A3N2CYI8_9ACTN</name>
<evidence type="ECO:0000313" key="1">
    <source>
        <dbReference type="EMBL" id="ROR92498.1"/>
    </source>
</evidence>
<accession>A0A3N2CYI8</accession>
<dbReference type="RefSeq" id="WP_123393596.1">
    <property type="nucleotide sequence ID" value="NZ_RKHO01000001.1"/>
</dbReference>
<dbReference type="OrthoDB" id="5186007at2"/>
<dbReference type="InterPro" id="IPR029044">
    <property type="entry name" value="Nucleotide-diphossugar_trans"/>
</dbReference>
<keyword evidence="2" id="KW-1185">Reference proteome</keyword>
<comment type="caution">
    <text evidence="1">The sequence shown here is derived from an EMBL/GenBank/DDBJ whole genome shotgun (WGS) entry which is preliminary data.</text>
</comment>
<dbReference type="Gene3D" id="3.90.550.10">
    <property type="entry name" value="Spore Coat Polysaccharide Biosynthesis Protein SpsA, Chain A"/>
    <property type="match status" value="1"/>
</dbReference>
<dbReference type="Proteomes" id="UP000281738">
    <property type="component" value="Unassembled WGS sequence"/>
</dbReference>
<dbReference type="GO" id="GO:0016779">
    <property type="term" value="F:nucleotidyltransferase activity"/>
    <property type="evidence" value="ECO:0007669"/>
    <property type="project" value="UniProtKB-KW"/>
</dbReference>
<dbReference type="EMBL" id="RKHO01000001">
    <property type="protein sequence ID" value="ROR92498.1"/>
    <property type="molecule type" value="Genomic_DNA"/>
</dbReference>
<organism evidence="1 2">
    <name type="scientific">Nocardioides aurantiacus</name>
    <dbReference type="NCBI Taxonomy" id="86796"/>
    <lineage>
        <taxon>Bacteria</taxon>
        <taxon>Bacillati</taxon>
        <taxon>Actinomycetota</taxon>
        <taxon>Actinomycetes</taxon>
        <taxon>Propionibacteriales</taxon>
        <taxon>Nocardioidaceae</taxon>
        <taxon>Nocardioides</taxon>
    </lineage>
</organism>
<gene>
    <name evidence="1" type="ORF">EDD33_3389</name>
</gene>
<dbReference type="SUPFAM" id="SSF53448">
    <property type="entry name" value="Nucleotide-diphospho-sugar transferases"/>
    <property type="match status" value="1"/>
</dbReference>
<proteinExistence type="predicted"/>
<sequence>MTDWPYDDEVDPPLGLVPVEGRGSLPFALVHGESLLAAASWALTTAGATLYDLAVPFAQVREQGLDLVVHDPLCPLTPVEFLLEAIALSRSTGAVVVGVRPVTDTVKQYDAPPDGPLRLGATVDRDGLVALASPVVLPAAVLAALDDLGTDDLAGLVAGLSRRFPVRHLEAPALARRVTDEADLEVLAALSATRGA</sequence>
<keyword evidence="1" id="KW-0548">Nucleotidyltransferase</keyword>
<keyword evidence="1" id="KW-0808">Transferase</keyword>
<evidence type="ECO:0000313" key="2">
    <source>
        <dbReference type="Proteomes" id="UP000281738"/>
    </source>
</evidence>